<feature type="transmembrane region" description="Helical" evidence="5">
    <location>
        <begin position="12"/>
        <end position="33"/>
    </location>
</feature>
<dbReference type="AlphaFoldDB" id="A0A835M8L8"/>
<accession>A0A835M8L8</accession>
<dbReference type="InterPro" id="IPR002401">
    <property type="entry name" value="Cyt_P450_E_grp-I"/>
</dbReference>
<keyword evidence="5" id="KW-0812">Transmembrane</keyword>
<keyword evidence="7" id="KW-1185">Reference proteome</keyword>
<dbReference type="InterPro" id="IPR001128">
    <property type="entry name" value="Cyt_P450"/>
</dbReference>
<evidence type="ECO:0000256" key="2">
    <source>
        <dbReference type="ARBA" id="ARBA00022723"/>
    </source>
</evidence>
<keyword evidence="1" id="KW-0349">Heme</keyword>
<dbReference type="GO" id="GO:0005506">
    <property type="term" value="F:iron ion binding"/>
    <property type="evidence" value="ECO:0007669"/>
    <property type="project" value="InterPro"/>
</dbReference>
<proteinExistence type="predicted"/>
<keyword evidence="2" id="KW-0479">Metal-binding</keyword>
<evidence type="ECO:0000256" key="1">
    <source>
        <dbReference type="ARBA" id="ARBA00022617"/>
    </source>
</evidence>
<evidence type="ECO:0000256" key="3">
    <source>
        <dbReference type="ARBA" id="ARBA00023002"/>
    </source>
</evidence>
<dbReference type="PRINTS" id="PR00463">
    <property type="entry name" value="EP450I"/>
</dbReference>
<dbReference type="Proteomes" id="UP000631114">
    <property type="component" value="Unassembled WGS sequence"/>
</dbReference>
<dbReference type="GO" id="GO:0046246">
    <property type="term" value="P:terpene biosynthetic process"/>
    <property type="evidence" value="ECO:0007669"/>
    <property type="project" value="TreeGrafter"/>
</dbReference>
<evidence type="ECO:0000313" key="6">
    <source>
        <dbReference type="EMBL" id="KAF9620437.1"/>
    </source>
</evidence>
<comment type="caution">
    <text evidence="6">The sequence shown here is derived from an EMBL/GenBank/DDBJ whole genome shotgun (WGS) entry which is preliminary data.</text>
</comment>
<dbReference type="Gene3D" id="1.10.630.10">
    <property type="entry name" value="Cytochrome P450"/>
    <property type="match status" value="1"/>
</dbReference>
<dbReference type="EMBL" id="JADFTS010000002">
    <property type="protein sequence ID" value="KAF9620437.1"/>
    <property type="molecule type" value="Genomic_DNA"/>
</dbReference>
<name>A0A835M8L8_9MAGN</name>
<keyword evidence="5" id="KW-0472">Membrane</keyword>
<evidence type="ECO:0000256" key="4">
    <source>
        <dbReference type="ARBA" id="ARBA00023004"/>
    </source>
</evidence>
<dbReference type="GO" id="GO:0044550">
    <property type="term" value="P:secondary metabolite biosynthetic process"/>
    <property type="evidence" value="ECO:0007669"/>
    <property type="project" value="UniProtKB-ARBA"/>
</dbReference>
<dbReference type="PANTHER" id="PTHR47947">
    <property type="entry name" value="CYTOCHROME P450 82C3-RELATED"/>
    <property type="match status" value="1"/>
</dbReference>
<evidence type="ECO:0008006" key="8">
    <source>
        <dbReference type="Google" id="ProtNLM"/>
    </source>
</evidence>
<protein>
    <recommendedName>
        <fullName evidence="8">Cytochrome P450</fullName>
    </recommendedName>
</protein>
<dbReference type="Pfam" id="PF00067">
    <property type="entry name" value="p450"/>
    <property type="match status" value="1"/>
</dbReference>
<evidence type="ECO:0000256" key="5">
    <source>
        <dbReference type="SAM" id="Phobius"/>
    </source>
</evidence>
<dbReference type="GO" id="GO:0020037">
    <property type="term" value="F:heme binding"/>
    <property type="evidence" value="ECO:0007669"/>
    <property type="project" value="InterPro"/>
</dbReference>
<dbReference type="PANTHER" id="PTHR47947:SF8">
    <property type="entry name" value="CYTOCHROME P450 82C4-LIKE"/>
    <property type="match status" value="1"/>
</dbReference>
<gene>
    <name evidence="6" type="ORF">IFM89_012614</name>
</gene>
<dbReference type="InterPro" id="IPR050651">
    <property type="entry name" value="Plant_Cytochrome_P450_Monoox"/>
</dbReference>
<dbReference type="SUPFAM" id="SSF48264">
    <property type="entry name" value="Cytochrome P450"/>
    <property type="match status" value="1"/>
</dbReference>
<organism evidence="6 7">
    <name type="scientific">Coptis chinensis</name>
    <dbReference type="NCBI Taxonomy" id="261450"/>
    <lineage>
        <taxon>Eukaryota</taxon>
        <taxon>Viridiplantae</taxon>
        <taxon>Streptophyta</taxon>
        <taxon>Embryophyta</taxon>
        <taxon>Tracheophyta</taxon>
        <taxon>Spermatophyta</taxon>
        <taxon>Magnoliopsida</taxon>
        <taxon>Ranunculales</taxon>
        <taxon>Ranunculaceae</taxon>
        <taxon>Coptidoideae</taxon>
        <taxon>Coptis</taxon>
    </lineage>
</organism>
<dbReference type="GO" id="GO:0004497">
    <property type="term" value="F:monooxygenase activity"/>
    <property type="evidence" value="ECO:0007669"/>
    <property type="project" value="InterPro"/>
</dbReference>
<dbReference type="InterPro" id="IPR036396">
    <property type="entry name" value="Cyt_P450_sf"/>
</dbReference>
<keyword evidence="4" id="KW-0408">Iron</keyword>
<evidence type="ECO:0000313" key="7">
    <source>
        <dbReference type="Proteomes" id="UP000631114"/>
    </source>
</evidence>
<dbReference type="GO" id="GO:0016705">
    <property type="term" value="F:oxidoreductase activity, acting on paired donors, with incorporation or reduction of molecular oxygen"/>
    <property type="evidence" value="ECO:0007669"/>
    <property type="project" value="InterPro"/>
</dbReference>
<dbReference type="OrthoDB" id="2789670at2759"/>
<reference evidence="6 7" key="1">
    <citation type="submission" date="2020-10" db="EMBL/GenBank/DDBJ databases">
        <title>The Coptis chinensis genome and diversification of protoberbering-type alkaloids.</title>
        <authorList>
            <person name="Wang B."/>
            <person name="Shu S."/>
            <person name="Song C."/>
            <person name="Liu Y."/>
        </authorList>
    </citation>
    <scope>NUCLEOTIDE SEQUENCE [LARGE SCALE GENOMIC DNA]</scope>
    <source>
        <strain evidence="6">HL-2020</strain>
        <tissue evidence="6">Leaf</tissue>
    </source>
</reference>
<sequence length="217" mass="25402">MQYPQLHQWLPTSIIALAPIVFSFIVIVLICIVKKRTGNVSKTRKAPEQGRTHVGHLNLVSGPKLLHFVLGELTDKYGPAFTIHLGMYPTLVVSNWELVKECFTTNDKIFSNRPVNKAIKYMFYNEESIGFTPYGSYWRELLPYLGWLDRLWWTDRAMKQRPRNWIRPLESRVEEHRQRRVSISGRIEKYIKHNERGGGEGFHRHYIVYYGGEPITG</sequence>
<keyword evidence="3" id="KW-0560">Oxidoreductase</keyword>
<keyword evidence="5" id="KW-1133">Transmembrane helix</keyword>